<keyword evidence="2" id="KW-1185">Reference proteome</keyword>
<gene>
    <name evidence="1" type="ORF">OS493_040255</name>
</gene>
<protein>
    <submittedName>
        <fullName evidence="1">Uncharacterized protein</fullName>
    </submittedName>
</protein>
<sequence>MHMMHQPYLKLPKVVLQGGPIARLHYLADDAVQVHLALYCHNAGLASVALKLMYRARYLALVVYGEGHPDMATFDVNISINSTEQHWPYPTWTEEFKISEKFLEKALDVQLNFHLVARAKACVNDYRAALTAEKTAFTIYNSKFGEADSRTKESSEYLKHCTQQAVLIQKKLNEISGRGTGKDADNKRVAVLAPEEENISQLMGYLTGLQGVPPTSAGTSPIKDTSAEVNKYSQNANDVAQDLLNSNNEAEILDEMD</sequence>
<dbReference type="PANTHER" id="PTHR12601:SF6">
    <property type="entry name" value="CLUSTERED MITOCHONDRIA PROTEIN HOMOLOG"/>
    <property type="match status" value="1"/>
</dbReference>
<accession>A0A9W9YH56</accession>
<dbReference type="GO" id="GO:0048312">
    <property type="term" value="P:intracellular distribution of mitochondria"/>
    <property type="evidence" value="ECO:0007669"/>
    <property type="project" value="TreeGrafter"/>
</dbReference>
<dbReference type="Proteomes" id="UP001163046">
    <property type="component" value="Unassembled WGS sequence"/>
</dbReference>
<dbReference type="PANTHER" id="PTHR12601">
    <property type="entry name" value="EUKARYOTIC TRANSLATION INITIATION FACTOR 3 SUBUNIT EIF-3"/>
    <property type="match status" value="1"/>
</dbReference>
<evidence type="ECO:0000313" key="1">
    <source>
        <dbReference type="EMBL" id="KAJ7346449.1"/>
    </source>
</evidence>
<reference evidence="1" key="1">
    <citation type="submission" date="2023-01" db="EMBL/GenBank/DDBJ databases">
        <title>Genome assembly of the deep-sea coral Lophelia pertusa.</title>
        <authorList>
            <person name="Herrera S."/>
            <person name="Cordes E."/>
        </authorList>
    </citation>
    <scope>NUCLEOTIDE SEQUENCE</scope>
    <source>
        <strain evidence="1">USNM1676648</strain>
        <tissue evidence="1">Polyp</tissue>
    </source>
</reference>
<comment type="caution">
    <text evidence="1">The sequence shown here is derived from an EMBL/GenBank/DDBJ whole genome shotgun (WGS) entry which is preliminary data.</text>
</comment>
<dbReference type="InterPro" id="IPR027523">
    <property type="entry name" value="CLU_prot"/>
</dbReference>
<dbReference type="AlphaFoldDB" id="A0A9W9YH56"/>
<proteinExistence type="predicted"/>
<dbReference type="OrthoDB" id="1414216at2759"/>
<dbReference type="GO" id="GO:0003729">
    <property type="term" value="F:mRNA binding"/>
    <property type="evidence" value="ECO:0007669"/>
    <property type="project" value="TreeGrafter"/>
</dbReference>
<organism evidence="1 2">
    <name type="scientific">Desmophyllum pertusum</name>
    <dbReference type="NCBI Taxonomy" id="174260"/>
    <lineage>
        <taxon>Eukaryota</taxon>
        <taxon>Metazoa</taxon>
        <taxon>Cnidaria</taxon>
        <taxon>Anthozoa</taxon>
        <taxon>Hexacorallia</taxon>
        <taxon>Scleractinia</taxon>
        <taxon>Caryophylliina</taxon>
        <taxon>Caryophylliidae</taxon>
        <taxon>Desmophyllum</taxon>
    </lineage>
</organism>
<evidence type="ECO:0000313" key="2">
    <source>
        <dbReference type="Proteomes" id="UP001163046"/>
    </source>
</evidence>
<dbReference type="EMBL" id="MU827626">
    <property type="protein sequence ID" value="KAJ7346449.1"/>
    <property type="molecule type" value="Genomic_DNA"/>
</dbReference>
<dbReference type="GO" id="GO:0005737">
    <property type="term" value="C:cytoplasm"/>
    <property type="evidence" value="ECO:0007669"/>
    <property type="project" value="TreeGrafter"/>
</dbReference>
<name>A0A9W9YH56_9CNID</name>